<gene>
    <name evidence="2" type="ORF">EDD27_0184</name>
</gene>
<name>A0A438LWL7_9ACTN</name>
<feature type="domain" description="NERD" evidence="1">
    <location>
        <begin position="16"/>
        <end position="119"/>
    </location>
</feature>
<reference evidence="2 3" key="1">
    <citation type="submission" date="2019-01" db="EMBL/GenBank/DDBJ databases">
        <title>Sequencing the genomes of 1000 actinobacteria strains.</title>
        <authorList>
            <person name="Klenk H.-P."/>
        </authorList>
    </citation>
    <scope>NUCLEOTIDE SEQUENCE [LARGE SCALE GENOMIC DNA]</scope>
    <source>
        <strain evidence="2 3">DSM 43925</strain>
    </source>
</reference>
<evidence type="ECO:0000259" key="1">
    <source>
        <dbReference type="Pfam" id="PF08378"/>
    </source>
</evidence>
<protein>
    <submittedName>
        <fullName evidence="2">AAA domain-containing protein</fullName>
    </submittedName>
</protein>
<dbReference type="Gene3D" id="3.40.50.300">
    <property type="entry name" value="P-loop containing nucleotide triphosphate hydrolases"/>
    <property type="match status" value="2"/>
</dbReference>
<accession>A0A438LWL7</accession>
<proteinExistence type="predicted"/>
<keyword evidence="3" id="KW-1185">Reference proteome</keyword>
<evidence type="ECO:0000313" key="2">
    <source>
        <dbReference type="EMBL" id="RVX37900.1"/>
    </source>
</evidence>
<dbReference type="Proteomes" id="UP000284824">
    <property type="component" value="Unassembled WGS sequence"/>
</dbReference>
<dbReference type="Pfam" id="PF08378">
    <property type="entry name" value="NERD"/>
    <property type="match status" value="1"/>
</dbReference>
<dbReference type="OrthoDB" id="4509614at2"/>
<organism evidence="2 3">
    <name type="scientific">Nonomuraea polychroma</name>
    <dbReference type="NCBI Taxonomy" id="46176"/>
    <lineage>
        <taxon>Bacteria</taxon>
        <taxon>Bacillati</taxon>
        <taxon>Actinomycetota</taxon>
        <taxon>Actinomycetes</taxon>
        <taxon>Streptosporangiales</taxon>
        <taxon>Streptosporangiaceae</taxon>
        <taxon>Nonomuraea</taxon>
    </lineage>
</organism>
<comment type="caution">
    <text evidence="2">The sequence shown here is derived from an EMBL/GenBank/DDBJ whole genome shotgun (WGS) entry which is preliminary data.</text>
</comment>
<dbReference type="InterPro" id="IPR011528">
    <property type="entry name" value="NERD"/>
</dbReference>
<sequence>MRMIPAIESFGRVDSAAERRVAELLAQVDLGVPTACLYSLRLPVHEYKRMSEVDFLVVWDDTVLVIEVKGGRIHRRDGLWTFTDRYGQAHQKREGPFEQASSAMFALESRLRDRLPNLNVAFGFMVLTPDQELAQDLEWEPSQHAGPRAMSVHGLEQALRRARTFWHQRLGRRVRGGAYRPLLNVLRPDFDRVPTLAARVVGLEQEYVQLAERQYDLIIGLESNDRIVCNGGAGSGKTLLAVETARRAAASGCKVILTCRSVLLAGVLGDALANCGVVCGALAELNGTPPADVLIVDEAQDLMDVDSLLQLDGLVQGGWANGRWRIFCDPNNQANVDGVFDQGAFRELTATAVSINLPYNCRNTAPVVLQTQLVTGADLGVPRAGAGPAVEYKRYDDDLHAARLLDAHLSRLRQEEVDLADVAVITLRDRAQDSSAIHSKAFRSGRLKDHPDPRARRPGTAQLVTTAQIKGLEAAHVCLIDVEDINDTIGSARLYVAMTRPRISLWLAVSTVAWQQIEQGHSEGITQ</sequence>
<dbReference type="EMBL" id="SAUN01000001">
    <property type="protein sequence ID" value="RVX37900.1"/>
    <property type="molecule type" value="Genomic_DNA"/>
</dbReference>
<dbReference type="InterPro" id="IPR027417">
    <property type="entry name" value="P-loop_NTPase"/>
</dbReference>
<dbReference type="AlphaFoldDB" id="A0A438LWL7"/>
<dbReference type="Pfam" id="PF13604">
    <property type="entry name" value="AAA_30"/>
    <property type="match status" value="1"/>
</dbReference>
<dbReference type="SUPFAM" id="SSF52540">
    <property type="entry name" value="P-loop containing nucleoside triphosphate hydrolases"/>
    <property type="match status" value="1"/>
</dbReference>
<evidence type="ECO:0000313" key="3">
    <source>
        <dbReference type="Proteomes" id="UP000284824"/>
    </source>
</evidence>